<dbReference type="EMBL" id="JAHQXF010000001">
    <property type="protein sequence ID" value="MBV0922655.1"/>
    <property type="molecule type" value="Genomic_DNA"/>
</dbReference>
<sequence length="121" mass="13192">MSQHPQYEERIRALERAAEATAESLDPDPPDETRATEVVREGVGPTVALYCEARTGGTWARFDGETFDRLEAALNRWLDCYAACYGVTLDGTYSIRTAAELLVDTHDAAAVAATLTGVPDR</sequence>
<evidence type="ECO:0000313" key="2">
    <source>
        <dbReference type="EMBL" id="MBV0922655.1"/>
    </source>
</evidence>
<gene>
    <name evidence="2" type="ORF">KTS45_00430</name>
</gene>
<evidence type="ECO:0000313" key="3">
    <source>
        <dbReference type="Proteomes" id="UP000766550"/>
    </source>
</evidence>
<dbReference type="Pfam" id="PF26240">
    <property type="entry name" value="DUF8055"/>
    <property type="match status" value="1"/>
</dbReference>
<comment type="caution">
    <text evidence="2">The sequence shown here is derived from an EMBL/GenBank/DDBJ whole genome shotgun (WGS) entry which is preliminary data.</text>
</comment>
<accession>A0A8J7Y1S5</accession>
<dbReference type="OrthoDB" id="339304at2157"/>
<feature type="domain" description="DUF8055" evidence="1">
    <location>
        <begin position="6"/>
        <end position="120"/>
    </location>
</feature>
<reference evidence="2 3" key="1">
    <citation type="submission" date="2021-06" db="EMBL/GenBank/DDBJ databases">
        <title>New haloarchaea isolates fom saline soil.</title>
        <authorList>
            <person name="Duran-Viseras A."/>
            <person name="Sanchez-Porro C.S."/>
            <person name="Ventosa A."/>
        </authorList>
    </citation>
    <scope>NUCLEOTIDE SEQUENCE [LARGE SCALE GENOMIC DNA]</scope>
    <source>
        <strain evidence="2 3">JCM 183640</strain>
    </source>
</reference>
<name>A0A8J7Y1S5_9EURY</name>
<dbReference type="Proteomes" id="UP000766550">
    <property type="component" value="Unassembled WGS sequence"/>
</dbReference>
<dbReference type="AlphaFoldDB" id="A0A8J7Y1S5"/>
<proteinExistence type="predicted"/>
<evidence type="ECO:0000259" key="1">
    <source>
        <dbReference type="Pfam" id="PF26240"/>
    </source>
</evidence>
<organism evidence="2 3">
    <name type="scientific">Haloarcula limicola</name>
    <dbReference type="NCBI Taxonomy" id="1429915"/>
    <lineage>
        <taxon>Archaea</taxon>
        <taxon>Methanobacteriati</taxon>
        <taxon>Methanobacteriota</taxon>
        <taxon>Stenosarchaea group</taxon>
        <taxon>Halobacteria</taxon>
        <taxon>Halobacteriales</taxon>
        <taxon>Haloarculaceae</taxon>
        <taxon>Haloarcula</taxon>
    </lineage>
</organism>
<keyword evidence="3" id="KW-1185">Reference proteome</keyword>
<protein>
    <recommendedName>
        <fullName evidence="1">DUF8055 domain-containing protein</fullName>
    </recommendedName>
</protein>
<dbReference type="RefSeq" id="WP_162315841.1">
    <property type="nucleotide sequence ID" value="NZ_JAHQXF010000001.1"/>
</dbReference>
<dbReference type="InterPro" id="IPR058368">
    <property type="entry name" value="DUF8055"/>
</dbReference>